<evidence type="ECO:0000313" key="2">
    <source>
        <dbReference type="Proteomes" id="UP001633002"/>
    </source>
</evidence>
<keyword evidence="2" id="KW-1185">Reference proteome</keyword>
<evidence type="ECO:0008006" key="3">
    <source>
        <dbReference type="Google" id="ProtNLM"/>
    </source>
</evidence>
<dbReference type="PANTHER" id="PTHR33116">
    <property type="entry name" value="REVERSE TRANSCRIPTASE ZINC-BINDING DOMAIN-CONTAINING PROTEIN-RELATED-RELATED"/>
    <property type="match status" value="1"/>
</dbReference>
<dbReference type="AlphaFoldDB" id="A0ABD3GX81"/>
<gene>
    <name evidence="1" type="ORF">R1sor_000486</name>
</gene>
<comment type="caution">
    <text evidence="1">The sequence shown here is derived from an EMBL/GenBank/DDBJ whole genome shotgun (WGS) entry which is preliminary data.</text>
</comment>
<evidence type="ECO:0000313" key="1">
    <source>
        <dbReference type="EMBL" id="KAL3682464.1"/>
    </source>
</evidence>
<reference evidence="1 2" key="1">
    <citation type="submission" date="2024-09" db="EMBL/GenBank/DDBJ databases">
        <title>Chromosome-scale assembly of Riccia sorocarpa.</title>
        <authorList>
            <person name="Paukszto L."/>
        </authorList>
    </citation>
    <scope>NUCLEOTIDE SEQUENCE [LARGE SCALE GENOMIC DNA]</scope>
    <source>
        <strain evidence="1">LP-2024</strain>
        <tissue evidence="1">Aerial parts of the thallus</tissue>
    </source>
</reference>
<name>A0ABD3GX81_9MARC</name>
<proteinExistence type="predicted"/>
<dbReference type="EMBL" id="JBJQOH010000006">
    <property type="protein sequence ID" value="KAL3682464.1"/>
    <property type="molecule type" value="Genomic_DNA"/>
</dbReference>
<dbReference type="Proteomes" id="UP001633002">
    <property type="component" value="Unassembled WGS sequence"/>
</dbReference>
<organism evidence="1 2">
    <name type="scientific">Riccia sorocarpa</name>
    <dbReference type="NCBI Taxonomy" id="122646"/>
    <lineage>
        <taxon>Eukaryota</taxon>
        <taxon>Viridiplantae</taxon>
        <taxon>Streptophyta</taxon>
        <taxon>Embryophyta</taxon>
        <taxon>Marchantiophyta</taxon>
        <taxon>Marchantiopsida</taxon>
        <taxon>Marchantiidae</taxon>
        <taxon>Marchantiales</taxon>
        <taxon>Ricciaceae</taxon>
        <taxon>Riccia</taxon>
    </lineage>
</organism>
<sequence length="507" mass="58495">MLHTLLADDSGVMLRADEQDFEEFQEAVRVNESIYGAKLNIRKSTVIPIGLSDISDCLTRTGGHIARKREIVRYLGYPMGWHITEEDQKEVVISKLPKKLGNWKFKLLTFSGRLLALKHIIRSTPVHLIACLNLQRQTLNAMEIVSRIFLWGSNQESKPKVPLVAWKEVQRAKKSRGLALEKFETASRAMRMRLASKLITQTDEDWVGAAKQVIKSVKPRGRAARVLEQWSLQEVLILKPPCRVPTAPTITGLLEVWRAMKVKLKLARDTKLDPEMEIHKILVLAEQQEWIGKESHITCARTLARAGCKTLAEWKVWINRSNAFRSTEAGILGSSLSGKDGTQCNLQDLPWYWKPSTLEYLGWKQPSRVWKALIRDTTNGAAALNHKWNIQDSGRKWEKRLQKIWSSPLQNRDKVCAWRLLQHGIPTMDRMIGDFIDMIEEAWKHRNCAKAIKTSWLIWLDRNSITYNDRAKKIPMKVVTSQTWHVLTTLTSIYREDSKRRQEFKPR</sequence>
<protein>
    <recommendedName>
        <fullName evidence="3">Reverse transcriptase domain-containing protein</fullName>
    </recommendedName>
</protein>
<accession>A0ABD3GX81</accession>
<dbReference type="PANTHER" id="PTHR33116:SF78">
    <property type="entry name" value="OS12G0587133 PROTEIN"/>
    <property type="match status" value="1"/>
</dbReference>